<protein>
    <recommendedName>
        <fullName evidence="3">WXG100 family type VII secretion target</fullName>
    </recommendedName>
</protein>
<organism evidence="1 2">
    <name type="scientific">Streptomyces fructofermentans</name>
    <dbReference type="NCBI Taxonomy" id="152141"/>
    <lineage>
        <taxon>Bacteria</taxon>
        <taxon>Bacillati</taxon>
        <taxon>Actinomycetota</taxon>
        <taxon>Actinomycetes</taxon>
        <taxon>Kitasatosporales</taxon>
        <taxon>Streptomycetaceae</taxon>
        <taxon>Streptomyces</taxon>
    </lineage>
</organism>
<reference evidence="1" key="1">
    <citation type="journal article" date="2014" name="Int. J. Syst. Evol. Microbiol.">
        <title>Complete genome sequence of Corynebacterium casei LMG S-19264T (=DSM 44701T), isolated from a smear-ripened cheese.</title>
        <authorList>
            <consortium name="US DOE Joint Genome Institute (JGI-PGF)"/>
            <person name="Walter F."/>
            <person name="Albersmeier A."/>
            <person name="Kalinowski J."/>
            <person name="Ruckert C."/>
        </authorList>
    </citation>
    <scope>NUCLEOTIDE SEQUENCE</scope>
    <source>
        <strain evidence="1">JCM 4956</strain>
    </source>
</reference>
<dbReference type="RefSeq" id="WP_190038990.1">
    <property type="nucleotide sequence ID" value="NZ_BMWD01000028.1"/>
</dbReference>
<accession>A0A918NPZ5</accession>
<sequence>MGKDADLRVNVDLLVESESRLKSIRREFKGLGDHTDGMSPYWGSGEIEDAMGEFVDNWDDYRAKMIKSIETVGELVKSTVDGFNGLDGDLAKGLREGAKK</sequence>
<dbReference type="Proteomes" id="UP000645555">
    <property type="component" value="Unassembled WGS sequence"/>
</dbReference>
<dbReference type="AlphaFoldDB" id="A0A918NPZ5"/>
<keyword evidence="2" id="KW-1185">Reference proteome</keyword>
<evidence type="ECO:0008006" key="3">
    <source>
        <dbReference type="Google" id="ProtNLM"/>
    </source>
</evidence>
<comment type="caution">
    <text evidence="1">The sequence shown here is derived from an EMBL/GenBank/DDBJ whole genome shotgun (WGS) entry which is preliminary data.</text>
</comment>
<gene>
    <name evidence="1" type="ORF">GCM10010515_62800</name>
</gene>
<reference evidence="1" key="2">
    <citation type="submission" date="2020-09" db="EMBL/GenBank/DDBJ databases">
        <authorList>
            <person name="Sun Q."/>
            <person name="Ohkuma M."/>
        </authorList>
    </citation>
    <scope>NUCLEOTIDE SEQUENCE</scope>
    <source>
        <strain evidence="1">JCM 4956</strain>
    </source>
</reference>
<name>A0A918NPZ5_9ACTN</name>
<proteinExistence type="predicted"/>
<dbReference type="EMBL" id="BMWD01000028">
    <property type="protein sequence ID" value="GGX86867.1"/>
    <property type="molecule type" value="Genomic_DNA"/>
</dbReference>
<evidence type="ECO:0000313" key="1">
    <source>
        <dbReference type="EMBL" id="GGX86867.1"/>
    </source>
</evidence>
<evidence type="ECO:0000313" key="2">
    <source>
        <dbReference type="Proteomes" id="UP000645555"/>
    </source>
</evidence>